<gene>
    <name evidence="12" type="ORF">BEMITA_LOCUS906</name>
</gene>
<sequence length="138" mass="16444">MSQFCKKKELKKNKKRKQVHWFSMKQYMPWVQGWDPNPKYVRQTSQNQYSCQHCGKRYRWKSTLKRHEVFECGGKEPAHQCPHCDYRAKQSGNLRVHIRKYHSSSSIVPFVPVHPSNNTTLDLHVEKKTADNMINNNN</sequence>
<evidence type="ECO:0000256" key="1">
    <source>
        <dbReference type="ARBA" id="ARBA00004123"/>
    </source>
</evidence>
<dbReference type="InterPro" id="IPR013087">
    <property type="entry name" value="Znf_C2H2_type"/>
</dbReference>
<keyword evidence="3" id="KW-0479">Metal-binding</keyword>
<dbReference type="Gene3D" id="3.30.160.60">
    <property type="entry name" value="Classic Zinc Finger"/>
    <property type="match status" value="2"/>
</dbReference>
<accession>A0A9P0EYK4</accession>
<evidence type="ECO:0000256" key="10">
    <source>
        <dbReference type="ARBA" id="ARBA00023242"/>
    </source>
</evidence>
<evidence type="ECO:0000256" key="8">
    <source>
        <dbReference type="ARBA" id="ARBA00023125"/>
    </source>
</evidence>
<comment type="similarity">
    <text evidence="2">Belongs to the krueppel C2H2-type zinc-finger protein family.</text>
</comment>
<dbReference type="SUPFAM" id="SSF57667">
    <property type="entry name" value="beta-beta-alpha zinc fingers"/>
    <property type="match status" value="1"/>
</dbReference>
<evidence type="ECO:0000256" key="2">
    <source>
        <dbReference type="ARBA" id="ARBA00006991"/>
    </source>
</evidence>
<dbReference type="Proteomes" id="UP001152759">
    <property type="component" value="Chromosome 1"/>
</dbReference>
<feature type="domain" description="C2H2-type" evidence="11">
    <location>
        <begin position="79"/>
        <end position="102"/>
    </location>
</feature>
<reference evidence="12" key="1">
    <citation type="submission" date="2021-12" db="EMBL/GenBank/DDBJ databases">
        <authorList>
            <person name="King R."/>
        </authorList>
    </citation>
    <scope>NUCLEOTIDE SEQUENCE</scope>
</reference>
<keyword evidence="8" id="KW-0238">DNA-binding</keyword>
<evidence type="ECO:0000313" key="13">
    <source>
        <dbReference type="Proteomes" id="UP001152759"/>
    </source>
</evidence>
<dbReference type="FunFam" id="3.30.160.60:FF:000075">
    <property type="entry name" value="Putative zinc finger protein 536"/>
    <property type="match status" value="1"/>
</dbReference>
<dbReference type="Pfam" id="PF00096">
    <property type="entry name" value="zf-C2H2"/>
    <property type="match status" value="2"/>
</dbReference>
<keyword evidence="10" id="KW-0539">Nucleus</keyword>
<keyword evidence="6" id="KW-0862">Zinc</keyword>
<evidence type="ECO:0000256" key="4">
    <source>
        <dbReference type="ARBA" id="ARBA00022737"/>
    </source>
</evidence>
<keyword evidence="7" id="KW-0805">Transcription regulation</keyword>
<feature type="domain" description="C2H2-type" evidence="11">
    <location>
        <begin position="49"/>
        <end position="69"/>
    </location>
</feature>
<dbReference type="InterPro" id="IPR036236">
    <property type="entry name" value="Znf_C2H2_sf"/>
</dbReference>
<dbReference type="AlphaFoldDB" id="A0A9P0EYK4"/>
<name>A0A9P0EYK4_BEMTA</name>
<evidence type="ECO:0000259" key="11">
    <source>
        <dbReference type="SMART" id="SM00355"/>
    </source>
</evidence>
<keyword evidence="4" id="KW-0677">Repeat</keyword>
<evidence type="ECO:0000256" key="9">
    <source>
        <dbReference type="ARBA" id="ARBA00023163"/>
    </source>
</evidence>
<protein>
    <recommendedName>
        <fullName evidence="11">C2H2-type domain-containing protein</fullName>
    </recommendedName>
</protein>
<dbReference type="EMBL" id="OU963862">
    <property type="protein sequence ID" value="CAH0381237.1"/>
    <property type="molecule type" value="Genomic_DNA"/>
</dbReference>
<dbReference type="FunFam" id="3.30.160.60:FF:000100">
    <property type="entry name" value="Zinc finger 45-like"/>
    <property type="match status" value="1"/>
</dbReference>
<evidence type="ECO:0000256" key="3">
    <source>
        <dbReference type="ARBA" id="ARBA00022723"/>
    </source>
</evidence>
<dbReference type="GO" id="GO:0008270">
    <property type="term" value="F:zinc ion binding"/>
    <property type="evidence" value="ECO:0007669"/>
    <property type="project" value="UniProtKB-KW"/>
</dbReference>
<dbReference type="SMART" id="SM00355">
    <property type="entry name" value="ZnF_C2H2"/>
    <property type="match status" value="2"/>
</dbReference>
<evidence type="ECO:0000256" key="5">
    <source>
        <dbReference type="ARBA" id="ARBA00022771"/>
    </source>
</evidence>
<organism evidence="12 13">
    <name type="scientific">Bemisia tabaci</name>
    <name type="common">Sweetpotato whitefly</name>
    <name type="synonym">Aleurodes tabaci</name>
    <dbReference type="NCBI Taxonomy" id="7038"/>
    <lineage>
        <taxon>Eukaryota</taxon>
        <taxon>Metazoa</taxon>
        <taxon>Ecdysozoa</taxon>
        <taxon>Arthropoda</taxon>
        <taxon>Hexapoda</taxon>
        <taxon>Insecta</taxon>
        <taxon>Pterygota</taxon>
        <taxon>Neoptera</taxon>
        <taxon>Paraneoptera</taxon>
        <taxon>Hemiptera</taxon>
        <taxon>Sternorrhyncha</taxon>
        <taxon>Aleyrodoidea</taxon>
        <taxon>Aleyrodidae</taxon>
        <taxon>Aleyrodinae</taxon>
        <taxon>Bemisia</taxon>
    </lineage>
</organism>
<evidence type="ECO:0000256" key="7">
    <source>
        <dbReference type="ARBA" id="ARBA00023015"/>
    </source>
</evidence>
<dbReference type="GO" id="GO:0005634">
    <property type="term" value="C:nucleus"/>
    <property type="evidence" value="ECO:0007669"/>
    <property type="project" value="UniProtKB-SubCell"/>
</dbReference>
<comment type="subcellular location">
    <subcellularLocation>
        <location evidence="1">Nucleus</location>
    </subcellularLocation>
</comment>
<evidence type="ECO:0000256" key="6">
    <source>
        <dbReference type="ARBA" id="ARBA00022833"/>
    </source>
</evidence>
<keyword evidence="13" id="KW-1185">Reference proteome</keyword>
<keyword evidence="5" id="KW-0863">Zinc-finger</keyword>
<keyword evidence="9" id="KW-0804">Transcription</keyword>
<dbReference type="InterPro" id="IPR050888">
    <property type="entry name" value="ZnF_C2H2-type_TF"/>
</dbReference>
<evidence type="ECO:0000313" key="12">
    <source>
        <dbReference type="EMBL" id="CAH0381237.1"/>
    </source>
</evidence>
<dbReference type="GO" id="GO:0003677">
    <property type="term" value="F:DNA binding"/>
    <property type="evidence" value="ECO:0007669"/>
    <property type="project" value="UniProtKB-KW"/>
</dbReference>
<proteinExistence type="inferred from homology"/>
<dbReference type="PANTHER" id="PTHR24406">
    <property type="entry name" value="TRANSCRIPTIONAL REPRESSOR CTCFL-RELATED"/>
    <property type="match status" value="1"/>
</dbReference>